<evidence type="ECO:0000313" key="7">
    <source>
        <dbReference type="EMBL" id="GAP41435.1"/>
    </source>
</evidence>
<evidence type="ECO:0000256" key="1">
    <source>
        <dbReference type="ARBA" id="ARBA00004141"/>
    </source>
</evidence>
<dbReference type="AlphaFoldDB" id="A0A0S7BSH4"/>
<feature type="transmembrane region" description="Helical" evidence="6">
    <location>
        <begin position="106"/>
        <end position="130"/>
    </location>
</feature>
<comment type="subcellular location">
    <subcellularLocation>
        <location evidence="1">Membrane</location>
        <topology evidence="1">Multi-pass membrane protein</topology>
    </subcellularLocation>
</comment>
<evidence type="ECO:0000313" key="8">
    <source>
        <dbReference type="Proteomes" id="UP000053370"/>
    </source>
</evidence>
<evidence type="ECO:0000256" key="5">
    <source>
        <dbReference type="ARBA" id="ARBA00023136"/>
    </source>
</evidence>
<dbReference type="GO" id="GO:0016020">
    <property type="term" value="C:membrane"/>
    <property type="evidence" value="ECO:0007669"/>
    <property type="project" value="UniProtKB-SubCell"/>
</dbReference>
<dbReference type="Proteomes" id="UP000053370">
    <property type="component" value="Unassembled WGS sequence"/>
</dbReference>
<evidence type="ECO:0000256" key="4">
    <source>
        <dbReference type="ARBA" id="ARBA00022989"/>
    </source>
</evidence>
<protein>
    <submittedName>
        <fullName evidence="7">TspO and MBR related protein</fullName>
    </submittedName>
</protein>
<keyword evidence="8" id="KW-1185">Reference proteome</keyword>
<feature type="transmembrane region" description="Helical" evidence="6">
    <location>
        <begin position="49"/>
        <end position="69"/>
    </location>
</feature>
<gene>
    <name evidence="7" type="ORF">ATC1_131424</name>
</gene>
<evidence type="ECO:0000256" key="2">
    <source>
        <dbReference type="ARBA" id="ARBA00007524"/>
    </source>
</evidence>
<dbReference type="RefSeq" id="WP_062282635.1">
    <property type="nucleotide sequence ID" value="NZ_DF968181.1"/>
</dbReference>
<dbReference type="InterPro" id="IPR004307">
    <property type="entry name" value="TspO_MBR"/>
</dbReference>
<comment type="similarity">
    <text evidence="2">Belongs to the TspO/BZRP family.</text>
</comment>
<dbReference type="STRING" id="1678840.ATC1_131424"/>
<feature type="transmembrane region" description="Helical" evidence="6">
    <location>
        <begin position="5"/>
        <end position="26"/>
    </location>
</feature>
<feature type="transmembrane region" description="Helical" evidence="6">
    <location>
        <begin position="137"/>
        <end position="158"/>
    </location>
</feature>
<keyword evidence="5 6" id="KW-0472">Membrane</keyword>
<name>A0A0S7BSH4_9CHLR</name>
<dbReference type="InterPro" id="IPR038330">
    <property type="entry name" value="TspO/MBR-related_sf"/>
</dbReference>
<accession>A0A0S7BSH4</accession>
<dbReference type="Gene3D" id="1.20.1260.100">
    <property type="entry name" value="TspO/MBR protein"/>
    <property type="match status" value="1"/>
</dbReference>
<sequence>MKKTLIIEILSFTVIGLIGFLIFDLIQTDSSGLFSGAFRLPSGFPTRNGLMLIWSFLLLLATISTVFILTNKISINRKKNALIILLMLLGSIYGWNFLLFTTQGNLSGALAMNIGEIALAGLTMLMFWLINHQAGYLLFPTFIWALFSLYLSISLVVLN</sequence>
<reference evidence="7" key="1">
    <citation type="journal article" date="2015" name="Genome Announc.">
        <title>Draft Genome Sequence of Anaerolineae Strain TC1, a Novel Isolate from a Methanogenic Wastewater Treatment System.</title>
        <authorList>
            <person name="Matsuura N."/>
            <person name="Tourlousse D.M."/>
            <person name="Sun L."/>
            <person name="Toyonaga M."/>
            <person name="Kuroda K."/>
            <person name="Ohashi A."/>
            <person name="Cruz R."/>
            <person name="Yamaguchi T."/>
            <person name="Sekiguchi Y."/>
        </authorList>
    </citation>
    <scope>NUCLEOTIDE SEQUENCE [LARGE SCALE GENOMIC DNA]</scope>
    <source>
        <strain evidence="7">TC1</strain>
    </source>
</reference>
<proteinExistence type="inferred from homology"/>
<organism evidence="7">
    <name type="scientific">Flexilinea flocculi</name>
    <dbReference type="NCBI Taxonomy" id="1678840"/>
    <lineage>
        <taxon>Bacteria</taxon>
        <taxon>Bacillati</taxon>
        <taxon>Chloroflexota</taxon>
        <taxon>Anaerolineae</taxon>
        <taxon>Anaerolineales</taxon>
        <taxon>Anaerolineaceae</taxon>
        <taxon>Flexilinea</taxon>
    </lineage>
</organism>
<dbReference type="EMBL" id="DF968181">
    <property type="protein sequence ID" value="GAP41435.1"/>
    <property type="molecule type" value="Genomic_DNA"/>
</dbReference>
<keyword evidence="4 6" id="KW-1133">Transmembrane helix</keyword>
<keyword evidence="3 6" id="KW-0812">Transmembrane</keyword>
<feature type="transmembrane region" description="Helical" evidence="6">
    <location>
        <begin position="81"/>
        <end position="100"/>
    </location>
</feature>
<evidence type="ECO:0000256" key="3">
    <source>
        <dbReference type="ARBA" id="ARBA00022692"/>
    </source>
</evidence>
<evidence type="ECO:0000256" key="6">
    <source>
        <dbReference type="SAM" id="Phobius"/>
    </source>
</evidence>
<dbReference type="Pfam" id="PF03073">
    <property type="entry name" value="TspO_MBR"/>
    <property type="match status" value="1"/>
</dbReference>